<dbReference type="Proteomes" id="UP000186535">
    <property type="component" value="Unassembled WGS sequence"/>
</dbReference>
<sequence>MMLYVNGLAKIYITASGSKGIIKEFAGSSGPILLIQSNKLYLIVGSFLISYVLTFTVMKLVKK</sequence>
<evidence type="ECO:0000256" key="1">
    <source>
        <dbReference type="SAM" id="Phobius"/>
    </source>
</evidence>
<keyword evidence="1" id="KW-1133">Transmembrane helix</keyword>
<evidence type="ECO:0000313" key="3">
    <source>
        <dbReference type="Proteomes" id="UP000186535"/>
    </source>
</evidence>
<evidence type="ECO:0000313" key="2">
    <source>
        <dbReference type="EMBL" id="OKA38976.1"/>
    </source>
</evidence>
<keyword evidence="1" id="KW-0812">Transmembrane</keyword>
<comment type="caution">
    <text evidence="2">The sequence shown here is derived from an EMBL/GenBank/DDBJ whole genome shotgun (WGS) entry which is preliminary data.</text>
</comment>
<accession>A0A1Q4LDC7</accession>
<dbReference type="AlphaFoldDB" id="A0A1Q4LDC7"/>
<proteinExistence type="predicted"/>
<reference evidence="2 3" key="1">
    <citation type="submission" date="2016-11" db="EMBL/GenBank/DDBJ databases">
        <title>Identification of Bacillus cereus isolated from egg-white.</title>
        <authorList>
            <person name="Soni A."/>
            <person name="Oey I."/>
            <person name="Silcock P."/>
            <person name="Bremer P."/>
        </authorList>
    </citation>
    <scope>NUCLEOTIDE SEQUENCE [LARGE SCALE GENOMIC DNA]</scope>
    <source>
        <strain evidence="2 3">NZAS03</strain>
    </source>
</reference>
<dbReference type="EMBL" id="MPON01000002">
    <property type="protein sequence ID" value="OKA38976.1"/>
    <property type="molecule type" value="Genomic_DNA"/>
</dbReference>
<gene>
    <name evidence="2" type="ORF">BJR07_13850</name>
</gene>
<feature type="transmembrane region" description="Helical" evidence="1">
    <location>
        <begin position="40"/>
        <end position="61"/>
    </location>
</feature>
<name>A0A1Q4LDC7_BACCE</name>
<keyword evidence="1" id="KW-0472">Membrane</keyword>
<protein>
    <submittedName>
        <fullName evidence="2">Uncharacterized protein</fullName>
    </submittedName>
</protein>
<organism evidence="2 3">
    <name type="scientific">Bacillus cereus</name>
    <dbReference type="NCBI Taxonomy" id="1396"/>
    <lineage>
        <taxon>Bacteria</taxon>
        <taxon>Bacillati</taxon>
        <taxon>Bacillota</taxon>
        <taxon>Bacilli</taxon>
        <taxon>Bacillales</taxon>
        <taxon>Bacillaceae</taxon>
        <taxon>Bacillus</taxon>
        <taxon>Bacillus cereus group</taxon>
    </lineage>
</organism>